<evidence type="ECO:0000313" key="1">
    <source>
        <dbReference type="EMBL" id="KAI0048997.1"/>
    </source>
</evidence>
<protein>
    <submittedName>
        <fullName evidence="1">Uncharacterized protein</fullName>
    </submittedName>
</protein>
<sequence length="1017" mass="113187">MPRRSAQAALATPAASTPRRDASAPLPSDDPFHPELTLLRRHWKWAAFSQFFYTFSVLFAMPDVSITDIEDDLTRSTSLVLPRVMLRLLLACTQDRKLTLGNWQTVLRKQYWKRNPDLNPIGPEPVVQLPTPSPESESDGEHDDEPKPEPQAPPPDAPHDGPSRRNTPSAAAESNFTVSRAQTVQHEAKTATVEPVPQSSEESRDWLQLGMLEKLDSLHLLTEWQFHNVHRFRTTVKSDDETATWRIEPIGYDAKTNAYWLIGPDRLWIQRAAPKPPRNHKRKRPATKPAPKSKRAKVVDSDDAAEDTPTSKKRKVAPAAPKQPPATPPRTTRGRRQPLPAEETPTSGRGPRAAKLQANKKLDAQAKELAELQRQATLENRRPGRWAAAESPSPRKITGTRASARLRGMPQEDVWQDIPEEWLDDGEDKMEAEASGSGNHSGEKVEDVLPKTGLESDDDAVSALTELSDDSPPATTVEPPKEQASKGKTTRKSTRANGRLAPVNQESAPVDAEPEDVDLQEEAEQKWRPPEDFVEWETICVTLYEWEHICERFEGATHFAEKALYKLLSNHIVPEIVNELRDIDRKRRLEEAVIQRKRSSRIAVKESEKEAVRQAAVQKAEESEKQGRARRLEARLKREEDERQNRETAREKRRMEREEREERIRQKRERDENLSSKADTPIDVVGDDKPSVKAHTSRPTRKAATKAGKASSSTSGSRTPAGEDWILDCEICHRTGINVTDSAPLLCCGKCSKWQHIACHDYADRSAGRPKRNWDVEEFICRNCQLAERSAVPSGSMPYATRPAYPSYPQHNISGLTPYGAVPPPAPDPRYASPAGAQPRQSLGLTFSHYQPQQRGFSTTHTSQAHAVAAAQYAPPPNYGPDAMKSATQYPAHMRASDQVSPPQYVPRGYATNGIRWSHSPAPAPPQPTVAPGGSSWPAPPVNGYMQYSASAERSSAGPPTYPPVNGPGGAPPPGDPYWQRPPHAYVPAPALPPISNQFPPEQYHYSINAPPQHRAP</sequence>
<reference evidence="1" key="1">
    <citation type="submission" date="2021-02" db="EMBL/GenBank/DDBJ databases">
        <authorList>
            <consortium name="DOE Joint Genome Institute"/>
            <person name="Ahrendt S."/>
            <person name="Looney B.P."/>
            <person name="Miyauchi S."/>
            <person name="Morin E."/>
            <person name="Drula E."/>
            <person name="Courty P.E."/>
            <person name="Chicoki N."/>
            <person name="Fauchery L."/>
            <person name="Kohler A."/>
            <person name="Kuo A."/>
            <person name="Labutti K."/>
            <person name="Pangilinan J."/>
            <person name="Lipzen A."/>
            <person name="Riley R."/>
            <person name="Andreopoulos W."/>
            <person name="He G."/>
            <person name="Johnson J."/>
            <person name="Barry K.W."/>
            <person name="Grigoriev I.V."/>
            <person name="Nagy L."/>
            <person name="Hibbett D."/>
            <person name="Henrissat B."/>
            <person name="Matheny P.B."/>
            <person name="Labbe J."/>
            <person name="Martin F."/>
        </authorList>
    </citation>
    <scope>NUCLEOTIDE SEQUENCE</scope>
    <source>
        <strain evidence="1">FP105234-sp</strain>
    </source>
</reference>
<comment type="caution">
    <text evidence="1">The sequence shown here is derived from an EMBL/GenBank/DDBJ whole genome shotgun (WGS) entry which is preliminary data.</text>
</comment>
<accession>A0ACB8RYT9</accession>
<evidence type="ECO:0000313" key="2">
    <source>
        <dbReference type="Proteomes" id="UP000814033"/>
    </source>
</evidence>
<dbReference type="Proteomes" id="UP000814033">
    <property type="component" value="Unassembled WGS sequence"/>
</dbReference>
<gene>
    <name evidence="1" type="ORF">FA95DRAFT_1557418</name>
</gene>
<name>A0ACB8RYT9_9AGAM</name>
<reference evidence="1" key="2">
    <citation type="journal article" date="2022" name="New Phytol.">
        <title>Evolutionary transition to the ectomycorrhizal habit in the genomes of a hyperdiverse lineage of mushroom-forming fungi.</title>
        <authorList>
            <person name="Looney B."/>
            <person name="Miyauchi S."/>
            <person name="Morin E."/>
            <person name="Drula E."/>
            <person name="Courty P.E."/>
            <person name="Kohler A."/>
            <person name="Kuo A."/>
            <person name="LaButti K."/>
            <person name="Pangilinan J."/>
            <person name="Lipzen A."/>
            <person name="Riley R."/>
            <person name="Andreopoulos W."/>
            <person name="He G."/>
            <person name="Johnson J."/>
            <person name="Nolan M."/>
            <person name="Tritt A."/>
            <person name="Barry K.W."/>
            <person name="Grigoriev I.V."/>
            <person name="Nagy L.G."/>
            <person name="Hibbett D."/>
            <person name="Henrissat B."/>
            <person name="Matheny P.B."/>
            <person name="Labbe J."/>
            <person name="Martin F.M."/>
        </authorList>
    </citation>
    <scope>NUCLEOTIDE SEQUENCE</scope>
    <source>
        <strain evidence="1">FP105234-sp</strain>
    </source>
</reference>
<dbReference type="EMBL" id="MU275879">
    <property type="protein sequence ID" value="KAI0048997.1"/>
    <property type="molecule type" value="Genomic_DNA"/>
</dbReference>
<proteinExistence type="predicted"/>
<keyword evidence="2" id="KW-1185">Reference proteome</keyword>
<organism evidence="1 2">
    <name type="scientific">Auriscalpium vulgare</name>
    <dbReference type="NCBI Taxonomy" id="40419"/>
    <lineage>
        <taxon>Eukaryota</taxon>
        <taxon>Fungi</taxon>
        <taxon>Dikarya</taxon>
        <taxon>Basidiomycota</taxon>
        <taxon>Agaricomycotina</taxon>
        <taxon>Agaricomycetes</taxon>
        <taxon>Russulales</taxon>
        <taxon>Auriscalpiaceae</taxon>
        <taxon>Auriscalpium</taxon>
    </lineage>
</organism>